<dbReference type="GO" id="GO:0048278">
    <property type="term" value="P:vesicle docking"/>
    <property type="evidence" value="ECO:0007669"/>
    <property type="project" value="TreeGrafter"/>
</dbReference>
<gene>
    <name evidence="3" type="ORF">TrCOL_g11334</name>
</gene>
<accession>A0A9W7GCS0</accession>
<name>A0A9W7GCS0_9STRA</name>
<dbReference type="GO" id="GO:0012505">
    <property type="term" value="C:endomembrane system"/>
    <property type="evidence" value="ECO:0007669"/>
    <property type="project" value="TreeGrafter"/>
</dbReference>
<dbReference type="InterPro" id="IPR000727">
    <property type="entry name" value="T_SNARE_dom"/>
</dbReference>
<feature type="domain" description="T-SNARE coiled-coil homology" evidence="2">
    <location>
        <begin position="275"/>
        <end position="337"/>
    </location>
</feature>
<evidence type="ECO:0000313" key="3">
    <source>
        <dbReference type="EMBL" id="GMI41508.1"/>
    </source>
</evidence>
<dbReference type="GO" id="GO:0000149">
    <property type="term" value="F:SNARE binding"/>
    <property type="evidence" value="ECO:0007669"/>
    <property type="project" value="TreeGrafter"/>
</dbReference>
<dbReference type="AlphaFoldDB" id="A0A9W7GCS0"/>
<dbReference type="GO" id="GO:0031201">
    <property type="term" value="C:SNARE complex"/>
    <property type="evidence" value="ECO:0007669"/>
    <property type="project" value="TreeGrafter"/>
</dbReference>
<dbReference type="EMBL" id="BRYA01000152">
    <property type="protein sequence ID" value="GMI41508.1"/>
    <property type="molecule type" value="Genomic_DNA"/>
</dbReference>
<dbReference type="SMART" id="SM00397">
    <property type="entry name" value="t_SNARE"/>
    <property type="match status" value="1"/>
</dbReference>
<evidence type="ECO:0000313" key="4">
    <source>
        <dbReference type="Proteomes" id="UP001165065"/>
    </source>
</evidence>
<sequence length="349" mass="38868">MSTFASLKTPPTSPPQLFLLHEYSTTSSTSPSIYATFPACLPSPPPTTLTPPFGYSFAGNWKVGSWEFGTGFDRLIDGVGRDGKDTRTVRTKRKYNDRCKRRVWYRFASVTGSIPQPEIIRSWVNEIVSELQDVKQPKVKAKVNYYLSVLMLILSSRPSTQNSMWSPIVDPASNTRGSMPTRWVNFFRVVKGEISGKYVKREIKKLKGSDDGADFEEEERWGGSAGDHGFGSDAVKSDLNDGEATSGARSLSVDSATANFIDSKLTMMTEEDMLMQQIAEKAEGVKEINRDMQSLNLAFKQIAEMVDGQAEFVNKLETNAEETNESTKRAVEDLEDALRYQKKATCAIS</sequence>
<dbReference type="GO" id="GO:0006906">
    <property type="term" value="P:vesicle fusion"/>
    <property type="evidence" value="ECO:0007669"/>
    <property type="project" value="TreeGrafter"/>
</dbReference>
<dbReference type="Gene3D" id="1.20.5.110">
    <property type="match status" value="1"/>
</dbReference>
<evidence type="ECO:0000256" key="1">
    <source>
        <dbReference type="SAM" id="MobiDB-lite"/>
    </source>
</evidence>
<organism evidence="3 4">
    <name type="scientific">Triparma columacea</name>
    <dbReference type="NCBI Taxonomy" id="722753"/>
    <lineage>
        <taxon>Eukaryota</taxon>
        <taxon>Sar</taxon>
        <taxon>Stramenopiles</taxon>
        <taxon>Ochrophyta</taxon>
        <taxon>Bolidophyceae</taxon>
        <taxon>Parmales</taxon>
        <taxon>Triparmaceae</taxon>
        <taxon>Triparma</taxon>
    </lineage>
</organism>
<dbReference type="GO" id="GO:0006886">
    <property type="term" value="P:intracellular protein transport"/>
    <property type="evidence" value="ECO:0007669"/>
    <property type="project" value="TreeGrafter"/>
</dbReference>
<dbReference type="CDD" id="cd15840">
    <property type="entry name" value="SNARE_Qa"/>
    <property type="match status" value="1"/>
</dbReference>
<comment type="caution">
    <text evidence="3">The sequence shown here is derived from an EMBL/GenBank/DDBJ whole genome shotgun (WGS) entry which is preliminary data.</text>
</comment>
<keyword evidence="4" id="KW-1185">Reference proteome</keyword>
<reference evidence="4" key="1">
    <citation type="journal article" date="2023" name="Commun. Biol.">
        <title>Genome analysis of Parmales, the sister group of diatoms, reveals the evolutionary specialization of diatoms from phago-mixotrophs to photoautotrophs.</title>
        <authorList>
            <person name="Ban H."/>
            <person name="Sato S."/>
            <person name="Yoshikawa S."/>
            <person name="Yamada K."/>
            <person name="Nakamura Y."/>
            <person name="Ichinomiya M."/>
            <person name="Sato N."/>
            <person name="Blanc-Mathieu R."/>
            <person name="Endo H."/>
            <person name="Kuwata A."/>
            <person name="Ogata H."/>
        </authorList>
    </citation>
    <scope>NUCLEOTIDE SEQUENCE [LARGE SCALE GENOMIC DNA]</scope>
</reference>
<dbReference type="SUPFAM" id="SSF58038">
    <property type="entry name" value="SNARE fusion complex"/>
    <property type="match status" value="1"/>
</dbReference>
<evidence type="ECO:0000259" key="2">
    <source>
        <dbReference type="PROSITE" id="PS50192"/>
    </source>
</evidence>
<protein>
    <recommendedName>
        <fullName evidence="2">t-SNARE coiled-coil homology domain-containing protein</fullName>
    </recommendedName>
</protein>
<dbReference type="GO" id="GO:0005484">
    <property type="term" value="F:SNAP receptor activity"/>
    <property type="evidence" value="ECO:0007669"/>
    <property type="project" value="TreeGrafter"/>
</dbReference>
<dbReference type="InterPro" id="IPR045242">
    <property type="entry name" value="Syntaxin"/>
</dbReference>
<dbReference type="PANTHER" id="PTHR19957">
    <property type="entry name" value="SYNTAXIN"/>
    <property type="match status" value="1"/>
</dbReference>
<dbReference type="PROSITE" id="PS50192">
    <property type="entry name" value="T_SNARE"/>
    <property type="match status" value="1"/>
</dbReference>
<proteinExistence type="predicted"/>
<feature type="region of interest" description="Disordered" evidence="1">
    <location>
        <begin position="209"/>
        <end position="248"/>
    </location>
</feature>
<dbReference type="OrthoDB" id="364348at2759"/>
<dbReference type="Proteomes" id="UP001165065">
    <property type="component" value="Unassembled WGS sequence"/>
</dbReference>